<keyword evidence="7" id="KW-1133">Transmembrane helix</keyword>
<evidence type="ECO:0000256" key="2">
    <source>
        <dbReference type="ARBA" id="ARBA00004236"/>
    </source>
</evidence>
<comment type="catalytic activity">
    <reaction evidence="1">
        <text>ATP + protein L-histidine = ADP + protein N-phospho-L-histidine.</text>
        <dbReference type="EC" id="2.7.13.3"/>
    </reaction>
</comment>
<sequence>MRVVAPAKGGASLRPVALVVAAAALGCVAFVCLFAATQEEVLWRRAEEVVAQYAAGEWDPEETGVPVEVQAVPADPGNPFWQATEGSSFPSAAVSVALRHCAAQGLPAESQVARARLGDGAVVLLCRDAGDGTAELLVADVGAALRALRDTAGQLLAVSAVFVATLGALAWWALRKVAEAQARAADLFANAAHELRTPLSIAGGHVAALREGLCGQEEALAVVDGELGRIRALVDDILALSKADAGAVLPEPRPLDVREELYDALGLLAPEAAALGVALVPSMPERLPLDADPRLLFSVLTNVLRNAVRHARTAVEVSARVEGARVVVSVRDDGEEPAEEDLRRAFDRFHAGSDGSTGIGMAVVKEYTELLGGDVRIRRDGDRTECRIVL</sequence>
<feature type="transmembrane region" description="Helical" evidence="7">
    <location>
        <begin position="16"/>
        <end position="36"/>
    </location>
</feature>
<organism evidence="9 10">
    <name type="scientific">Kribbibacterium absianum</name>
    <dbReference type="NCBI Taxonomy" id="3044210"/>
    <lineage>
        <taxon>Bacteria</taxon>
        <taxon>Bacillati</taxon>
        <taxon>Actinomycetota</taxon>
        <taxon>Coriobacteriia</taxon>
        <taxon>Coriobacteriales</taxon>
        <taxon>Kribbibacteriaceae</taxon>
        <taxon>Kribbibacterium</taxon>
    </lineage>
</organism>
<dbReference type="RefSeq" id="WP_283712979.1">
    <property type="nucleotide sequence ID" value="NZ_JASJEW010000002.1"/>
</dbReference>
<comment type="caution">
    <text evidence="9">The sequence shown here is derived from an EMBL/GenBank/DDBJ whole genome shotgun (WGS) entry which is preliminary data.</text>
</comment>
<evidence type="ECO:0000259" key="8">
    <source>
        <dbReference type="PROSITE" id="PS50109"/>
    </source>
</evidence>
<dbReference type="PANTHER" id="PTHR43711">
    <property type="entry name" value="TWO-COMPONENT HISTIDINE KINASE"/>
    <property type="match status" value="1"/>
</dbReference>
<evidence type="ECO:0000256" key="6">
    <source>
        <dbReference type="ARBA" id="ARBA00023012"/>
    </source>
</evidence>
<dbReference type="GO" id="GO:0016301">
    <property type="term" value="F:kinase activity"/>
    <property type="evidence" value="ECO:0007669"/>
    <property type="project" value="UniProtKB-KW"/>
</dbReference>
<gene>
    <name evidence="9" type="ORF">QJ043_07185</name>
</gene>
<dbReference type="SUPFAM" id="SSF47384">
    <property type="entry name" value="Homodimeric domain of signal transducing histidine kinase"/>
    <property type="match status" value="1"/>
</dbReference>
<keyword evidence="7" id="KW-0812">Transmembrane</keyword>
<dbReference type="Proteomes" id="UP001431693">
    <property type="component" value="Unassembled WGS sequence"/>
</dbReference>
<evidence type="ECO:0000313" key="10">
    <source>
        <dbReference type="Proteomes" id="UP001431693"/>
    </source>
</evidence>
<evidence type="ECO:0000256" key="1">
    <source>
        <dbReference type="ARBA" id="ARBA00000085"/>
    </source>
</evidence>
<dbReference type="PROSITE" id="PS51257">
    <property type="entry name" value="PROKAR_LIPOPROTEIN"/>
    <property type="match status" value="1"/>
</dbReference>
<dbReference type="Gene3D" id="3.30.565.10">
    <property type="entry name" value="Histidine kinase-like ATPase, C-terminal domain"/>
    <property type="match status" value="1"/>
</dbReference>
<comment type="subcellular location">
    <subcellularLocation>
        <location evidence="2">Cell membrane</location>
    </subcellularLocation>
</comment>
<dbReference type="InterPro" id="IPR005467">
    <property type="entry name" value="His_kinase_dom"/>
</dbReference>
<dbReference type="InterPro" id="IPR036890">
    <property type="entry name" value="HATPase_C_sf"/>
</dbReference>
<reference evidence="9" key="1">
    <citation type="submission" date="2023-05" db="EMBL/GenBank/DDBJ databases">
        <title>[olsenella] sp. nov., isolated from a pig farm feces dump.</title>
        <authorList>
            <person name="Chang Y.-H."/>
        </authorList>
    </citation>
    <scope>NUCLEOTIDE SEQUENCE</scope>
    <source>
        <strain evidence="9">YH-ols2217</strain>
    </source>
</reference>
<evidence type="ECO:0000256" key="3">
    <source>
        <dbReference type="ARBA" id="ARBA00012438"/>
    </source>
</evidence>
<dbReference type="PANTHER" id="PTHR43711:SF1">
    <property type="entry name" value="HISTIDINE KINASE 1"/>
    <property type="match status" value="1"/>
</dbReference>
<dbReference type="InterPro" id="IPR003594">
    <property type="entry name" value="HATPase_dom"/>
</dbReference>
<dbReference type="SMART" id="SM00387">
    <property type="entry name" value="HATPase_c"/>
    <property type="match status" value="1"/>
</dbReference>
<proteinExistence type="predicted"/>
<dbReference type="SUPFAM" id="SSF55874">
    <property type="entry name" value="ATPase domain of HSP90 chaperone/DNA topoisomerase II/histidine kinase"/>
    <property type="match status" value="1"/>
</dbReference>
<evidence type="ECO:0000313" key="9">
    <source>
        <dbReference type="EMBL" id="MDJ1129858.1"/>
    </source>
</evidence>
<keyword evidence="7" id="KW-0472">Membrane</keyword>
<protein>
    <recommendedName>
        <fullName evidence="3">histidine kinase</fullName>
        <ecNumber evidence="3">2.7.13.3</ecNumber>
    </recommendedName>
</protein>
<name>A0ABT6ZLD6_9ACTN</name>
<feature type="transmembrane region" description="Helical" evidence="7">
    <location>
        <begin position="155"/>
        <end position="174"/>
    </location>
</feature>
<dbReference type="EMBL" id="JASJEX010000003">
    <property type="protein sequence ID" value="MDJ1129858.1"/>
    <property type="molecule type" value="Genomic_DNA"/>
</dbReference>
<dbReference type="SMART" id="SM00388">
    <property type="entry name" value="HisKA"/>
    <property type="match status" value="1"/>
</dbReference>
<dbReference type="CDD" id="cd00082">
    <property type="entry name" value="HisKA"/>
    <property type="match status" value="1"/>
</dbReference>
<accession>A0ABT6ZLD6</accession>
<keyword evidence="5 9" id="KW-0418">Kinase</keyword>
<dbReference type="PROSITE" id="PS50109">
    <property type="entry name" value="HIS_KIN"/>
    <property type="match status" value="1"/>
</dbReference>
<dbReference type="InterPro" id="IPR036097">
    <property type="entry name" value="HisK_dim/P_sf"/>
</dbReference>
<dbReference type="EC" id="2.7.13.3" evidence="3"/>
<evidence type="ECO:0000256" key="5">
    <source>
        <dbReference type="ARBA" id="ARBA00022777"/>
    </source>
</evidence>
<keyword evidence="6" id="KW-0902">Two-component regulatory system</keyword>
<dbReference type="Gene3D" id="1.10.287.130">
    <property type="match status" value="1"/>
</dbReference>
<dbReference type="Pfam" id="PF00512">
    <property type="entry name" value="HisKA"/>
    <property type="match status" value="1"/>
</dbReference>
<feature type="domain" description="Histidine kinase" evidence="8">
    <location>
        <begin position="190"/>
        <end position="390"/>
    </location>
</feature>
<keyword evidence="4" id="KW-0808">Transferase</keyword>
<evidence type="ECO:0000256" key="7">
    <source>
        <dbReference type="SAM" id="Phobius"/>
    </source>
</evidence>
<keyword evidence="10" id="KW-1185">Reference proteome</keyword>
<evidence type="ECO:0000256" key="4">
    <source>
        <dbReference type="ARBA" id="ARBA00022679"/>
    </source>
</evidence>
<dbReference type="InterPro" id="IPR050736">
    <property type="entry name" value="Sensor_HK_Regulatory"/>
</dbReference>
<dbReference type="Pfam" id="PF02518">
    <property type="entry name" value="HATPase_c"/>
    <property type="match status" value="1"/>
</dbReference>
<dbReference type="InterPro" id="IPR003661">
    <property type="entry name" value="HisK_dim/P_dom"/>
</dbReference>